<dbReference type="InterPro" id="IPR011047">
    <property type="entry name" value="Quinoprotein_ADH-like_sf"/>
</dbReference>
<dbReference type="Gene3D" id="2.130.10.10">
    <property type="entry name" value="YVTN repeat-like/Quinoprotein amine dehydrogenase"/>
    <property type="match status" value="1"/>
</dbReference>
<gene>
    <name evidence="1" type="ORF">LNP81_11235</name>
</gene>
<dbReference type="InterPro" id="IPR015943">
    <property type="entry name" value="WD40/YVTN_repeat-like_dom_sf"/>
</dbReference>
<evidence type="ECO:0000313" key="2">
    <source>
        <dbReference type="Proteomes" id="UP001430679"/>
    </source>
</evidence>
<evidence type="ECO:0008006" key="3">
    <source>
        <dbReference type="Google" id="ProtNLM"/>
    </source>
</evidence>
<accession>A0ABS8MFU6</accession>
<protein>
    <recommendedName>
        <fullName evidence="3">PQQ-like domain-containing protein</fullName>
    </recommendedName>
</protein>
<comment type="caution">
    <text evidence="1">The sequence shown here is derived from an EMBL/GenBank/DDBJ whole genome shotgun (WGS) entry which is preliminary data.</text>
</comment>
<reference evidence="1" key="1">
    <citation type="submission" date="2021-11" db="EMBL/GenBank/DDBJ databases">
        <title>Description of novel Flavobacterium species.</title>
        <authorList>
            <person name="Saticioglu I.B."/>
            <person name="Ay H."/>
            <person name="Altun S."/>
            <person name="Duman M."/>
        </authorList>
    </citation>
    <scope>NUCLEOTIDE SEQUENCE</scope>
    <source>
        <strain evidence="1">F-30</strain>
    </source>
</reference>
<sequence>MFTKQYFLEDINTFTVKENSILFKNNNDDLFFNNLKIDKDVRSFFNCNENIIFFKNKFTNVYSLQEKKIIDSINGSLFFDTYNNKDLIVVQKIDGKRLISKINFNCSSFGLIDEIGCFNIEHYFRDTNNNLFFSNNANLQSLSLQSYNLNWEISLDHYGEIRKILGIKENKLWISMYRGGNDKIKNSLIALNIDSGHIVYEKNNDYDTSDWFIELISEHDSILSIYGKISTTPADSPLVEINAITGEIIRNQKIESLYNENLKIGFWKVLKDKIYFTANKDILNGTHIGVLDYNTLEILWVTKIDEMKGTFKDLQISENKIYALDTTNQLHIYELD</sequence>
<dbReference type="SUPFAM" id="SSF50998">
    <property type="entry name" value="Quinoprotein alcohol dehydrogenase-like"/>
    <property type="match status" value="1"/>
</dbReference>
<name>A0ABS8MFU6_9FLAO</name>
<keyword evidence="2" id="KW-1185">Reference proteome</keyword>
<evidence type="ECO:0000313" key="1">
    <source>
        <dbReference type="EMBL" id="MCC9063560.1"/>
    </source>
</evidence>
<organism evidence="1 2">
    <name type="scientific">Flavobacterium piscisymbiosum</name>
    <dbReference type="NCBI Taxonomy" id="2893753"/>
    <lineage>
        <taxon>Bacteria</taxon>
        <taxon>Pseudomonadati</taxon>
        <taxon>Bacteroidota</taxon>
        <taxon>Flavobacteriia</taxon>
        <taxon>Flavobacteriales</taxon>
        <taxon>Flavobacteriaceae</taxon>
        <taxon>Flavobacterium</taxon>
    </lineage>
</organism>
<proteinExistence type="predicted"/>
<dbReference type="EMBL" id="JAJJMM010000001">
    <property type="protein sequence ID" value="MCC9063560.1"/>
    <property type="molecule type" value="Genomic_DNA"/>
</dbReference>
<dbReference type="Proteomes" id="UP001430679">
    <property type="component" value="Unassembled WGS sequence"/>
</dbReference>
<dbReference type="RefSeq" id="WP_230035837.1">
    <property type="nucleotide sequence ID" value="NZ_JAJJMM010000001.1"/>
</dbReference>